<dbReference type="GO" id="GO:0005886">
    <property type="term" value="C:plasma membrane"/>
    <property type="evidence" value="ECO:0007669"/>
    <property type="project" value="TreeGrafter"/>
</dbReference>
<dbReference type="GO" id="GO:0016301">
    <property type="term" value="F:kinase activity"/>
    <property type="evidence" value="ECO:0007669"/>
    <property type="project" value="UniProtKB-KW"/>
</dbReference>
<evidence type="ECO:0000256" key="3">
    <source>
        <dbReference type="ARBA" id="ARBA00032407"/>
    </source>
</evidence>
<dbReference type="GO" id="GO:0042594">
    <property type="term" value="P:response to starvation"/>
    <property type="evidence" value="ECO:0007669"/>
    <property type="project" value="TreeGrafter"/>
</dbReference>
<evidence type="ECO:0000313" key="8">
    <source>
        <dbReference type="EMBL" id="KDN15397.1"/>
    </source>
</evidence>
<dbReference type="CDD" id="cd01668">
    <property type="entry name" value="TGS_RSH"/>
    <property type="match status" value="1"/>
</dbReference>
<dbReference type="Gene3D" id="3.30.460.10">
    <property type="entry name" value="Beta Polymerase, domain 2"/>
    <property type="match status" value="1"/>
</dbReference>
<evidence type="ECO:0000259" key="6">
    <source>
        <dbReference type="PROSITE" id="PS51671"/>
    </source>
</evidence>
<dbReference type="FunFam" id="3.30.460.10:FF:000001">
    <property type="entry name" value="GTP pyrophosphokinase RelA"/>
    <property type="match status" value="1"/>
</dbReference>
<keyword evidence="8" id="KW-0418">Kinase</keyword>
<dbReference type="PROSITE" id="PS51880">
    <property type="entry name" value="TGS"/>
    <property type="match status" value="1"/>
</dbReference>
<accession>A0A836Z3N9</accession>
<dbReference type="SUPFAM" id="SSF81301">
    <property type="entry name" value="Nucleotidyltransferase"/>
    <property type="match status" value="1"/>
</dbReference>
<evidence type="ECO:0000256" key="4">
    <source>
        <dbReference type="ARBA" id="ARBA00033308"/>
    </source>
</evidence>
<evidence type="ECO:0000256" key="1">
    <source>
        <dbReference type="ARBA" id="ARBA00019852"/>
    </source>
</evidence>
<dbReference type="SMART" id="SM00954">
    <property type="entry name" value="RelA_SpoT"/>
    <property type="match status" value="1"/>
</dbReference>
<reference evidence="8 9" key="1">
    <citation type="submission" date="2014-03" db="EMBL/GenBank/DDBJ databases">
        <title>The genomes of two eusocial bee gut symbionts.</title>
        <authorList>
            <person name="Kwong W.K."/>
            <person name="Engel P."/>
            <person name="Koch H."/>
            <person name="Moran N.A."/>
        </authorList>
    </citation>
    <scope>NUCLEOTIDE SEQUENCE [LARGE SCALE GENOMIC DNA]</scope>
    <source>
        <strain evidence="9">wkB29</strain>
    </source>
</reference>
<dbReference type="GO" id="GO:0008893">
    <property type="term" value="F:guanosine-3',5'-bis(diphosphate) 3'-diphosphatase activity"/>
    <property type="evidence" value="ECO:0007669"/>
    <property type="project" value="TreeGrafter"/>
</dbReference>
<dbReference type="PANTHER" id="PTHR21262:SF31">
    <property type="entry name" value="GTP PYROPHOSPHOKINASE"/>
    <property type="match status" value="1"/>
</dbReference>
<comment type="function">
    <text evidence="5">In eubacteria ppGpp (guanosine 3'-diphosphate 5'-diphosphate) is a mediator of the stringent response that coordinates a variety of cellular activities in response to changes in nutritional abundance.</text>
</comment>
<dbReference type="Proteomes" id="UP000027170">
    <property type="component" value="Unassembled WGS sequence"/>
</dbReference>
<sequence>MHIVYAKGAHNSTFPAFPQPIMGQKMVAFGTIAIIIYTNQQVDSMVSMPDQVLATNPASPYVWLDKYIAGLPPAIATMLRQAQVLMDSSYPQDAVTFCGENLYTNLMIAAKTVAGMDLMADAVAATMLCCLPNYVPDWEAIVKEQCGESVMQLVAGLYQVQKLTYFVSISPLATQEERQQQAEVMRQMLLAMVSDIRVVLIKLARRTQTMNYLSKVNDKALIKAVVKETMSVFAPLANRLGVWQLKWQLEDLSFRYQNPDEYKRIALLLDEKRTERLDYIEHFVEAIRQQLSRLNMHFEVAGRPKHIYSIYRKMIKKKLNFDGLYDIRAVRILVDTVADCYTTLGIVHSLWQPIPGEFDDYIAHPKPNDYQSLHTVVVGPEDKGVEIQIRTFDMHRYAEFGVAAHWRYKEGGKGNEAYEHKIAWLRQLLDWRENIAENGSDSEDLSRAFQTELFNDTIYVLSPHGKVFSLPAGATPIDFAYALHTDIGNRCRGAKVDGQIVPLSTPLENGQRVEIITAREGKPSVNWLHDGWVKSNKAISKIRAYIRQQNGESIRESGRTALEKQLVKMQVQPNTHKLAQALGFSNVDDLYLAMGHGEISGRMIQKAVDNLLEKPEIPVMANHLVKRSKITNNFGGVLVDGEAGLLTTLAKCCKPAFGDNITGFVTRGRGISIHRSNCSSFQYLAHISPDKVLPASWTDESANQVFAIDIEIRAQDRSGLLRDISETLARNRLNVTAVQTLSRDLEAQLRFTVEVHQVNDLPRVLSQLNDVKGVLAVTRL</sequence>
<comment type="similarity">
    <text evidence="5">Belongs to the relA/spoT family.</text>
</comment>
<dbReference type="InterPro" id="IPR004811">
    <property type="entry name" value="RelA/Spo_fam"/>
</dbReference>
<dbReference type="InterPro" id="IPR004095">
    <property type="entry name" value="TGS"/>
</dbReference>
<dbReference type="SUPFAM" id="SSF81271">
    <property type="entry name" value="TGS-like"/>
    <property type="match status" value="1"/>
</dbReference>
<dbReference type="InterPro" id="IPR012675">
    <property type="entry name" value="Beta-grasp_dom_sf"/>
</dbReference>
<dbReference type="SUPFAM" id="SSF109604">
    <property type="entry name" value="HD-domain/PDEase-like"/>
    <property type="match status" value="1"/>
</dbReference>
<dbReference type="GO" id="GO:0008728">
    <property type="term" value="F:GTP diphosphokinase activity"/>
    <property type="evidence" value="ECO:0007669"/>
    <property type="project" value="TreeGrafter"/>
</dbReference>
<dbReference type="Pfam" id="PF02824">
    <property type="entry name" value="TGS"/>
    <property type="match status" value="1"/>
</dbReference>
<evidence type="ECO:0000256" key="2">
    <source>
        <dbReference type="ARBA" id="ARBA00029754"/>
    </source>
</evidence>
<dbReference type="InterPro" id="IPR043519">
    <property type="entry name" value="NT_sf"/>
</dbReference>
<dbReference type="Gene3D" id="1.10.3210.10">
    <property type="entry name" value="Hypothetical protein af1432"/>
    <property type="match status" value="1"/>
</dbReference>
<dbReference type="GO" id="GO:0015949">
    <property type="term" value="P:nucleobase-containing small molecule interconversion"/>
    <property type="evidence" value="ECO:0007669"/>
    <property type="project" value="UniProtKB-ARBA"/>
</dbReference>
<evidence type="ECO:0000313" key="9">
    <source>
        <dbReference type="Proteomes" id="UP000027170"/>
    </source>
</evidence>
<dbReference type="PANTHER" id="PTHR21262">
    <property type="entry name" value="GUANOSINE-3',5'-BIS DIPHOSPHATE 3'-PYROPHOSPHOHYDROLASE"/>
    <property type="match status" value="1"/>
</dbReference>
<feature type="domain" description="ACT" evidence="6">
    <location>
        <begin position="709"/>
        <end position="780"/>
    </location>
</feature>
<dbReference type="NCBIfam" id="TIGR00691">
    <property type="entry name" value="spoT_relA"/>
    <property type="match status" value="1"/>
</dbReference>
<dbReference type="EMBL" id="JFZV01000002">
    <property type="protein sequence ID" value="KDN15397.1"/>
    <property type="molecule type" value="Genomic_DNA"/>
</dbReference>
<protein>
    <recommendedName>
        <fullName evidence="1">GTP pyrophosphokinase</fullName>
    </recommendedName>
    <alternativeName>
        <fullName evidence="3">(p)ppGpp synthase</fullName>
    </alternativeName>
    <alternativeName>
        <fullName evidence="2">ATP:GTP 3'-pyrophosphotransferase</fullName>
    </alternativeName>
    <alternativeName>
        <fullName evidence="4">ppGpp synthase I</fullName>
    </alternativeName>
</protein>
<name>A0A836Z3N9_9NEIS</name>
<comment type="caution">
    <text evidence="8">The sequence shown here is derived from an EMBL/GenBank/DDBJ whole genome shotgun (WGS) entry which is preliminary data.</text>
</comment>
<dbReference type="InterPro" id="IPR033655">
    <property type="entry name" value="TGS_RelA/SpoT"/>
</dbReference>
<dbReference type="Pfam" id="PF04607">
    <property type="entry name" value="RelA_SpoT"/>
    <property type="match status" value="1"/>
</dbReference>
<dbReference type="FunFam" id="3.10.20.30:FF:000002">
    <property type="entry name" value="GTP pyrophosphokinase (RelA/SpoT)"/>
    <property type="match status" value="1"/>
</dbReference>
<organism evidence="8 9">
    <name type="scientific">Snodgrassella communis</name>
    <dbReference type="NCBI Taxonomy" id="2946699"/>
    <lineage>
        <taxon>Bacteria</taxon>
        <taxon>Pseudomonadati</taxon>
        <taxon>Pseudomonadota</taxon>
        <taxon>Betaproteobacteria</taxon>
        <taxon>Neisseriales</taxon>
        <taxon>Neisseriaceae</taxon>
        <taxon>Snodgrassella</taxon>
    </lineage>
</organism>
<dbReference type="GO" id="GO:0015969">
    <property type="term" value="P:guanosine tetraphosphate metabolic process"/>
    <property type="evidence" value="ECO:0007669"/>
    <property type="project" value="InterPro"/>
</dbReference>
<feature type="domain" description="TGS" evidence="7">
    <location>
        <begin position="456"/>
        <end position="517"/>
    </location>
</feature>
<dbReference type="InterPro" id="IPR002912">
    <property type="entry name" value="ACT_dom"/>
</dbReference>
<dbReference type="InterPro" id="IPR012676">
    <property type="entry name" value="TGS-like"/>
</dbReference>
<dbReference type="CDD" id="cd05399">
    <property type="entry name" value="NT_Rel-Spo_like"/>
    <property type="match status" value="1"/>
</dbReference>
<keyword evidence="9" id="KW-1185">Reference proteome</keyword>
<dbReference type="CDD" id="cd04876">
    <property type="entry name" value="ACT_RelA-SpoT"/>
    <property type="match status" value="1"/>
</dbReference>
<gene>
    <name evidence="8" type="ORF">SALWKB29_0501</name>
</gene>
<proteinExistence type="inferred from homology"/>
<dbReference type="Gene3D" id="3.30.70.260">
    <property type="match status" value="1"/>
</dbReference>
<dbReference type="AlphaFoldDB" id="A0A836Z3N9"/>
<dbReference type="PROSITE" id="PS51671">
    <property type="entry name" value="ACT"/>
    <property type="match status" value="1"/>
</dbReference>
<dbReference type="InterPro" id="IPR045865">
    <property type="entry name" value="ACT-like_dom_sf"/>
</dbReference>
<dbReference type="Pfam" id="PF13291">
    <property type="entry name" value="ACT_4"/>
    <property type="match status" value="1"/>
</dbReference>
<dbReference type="InterPro" id="IPR007685">
    <property type="entry name" value="RelA_SpoT"/>
</dbReference>
<keyword evidence="8" id="KW-0808">Transferase</keyword>
<evidence type="ECO:0000259" key="7">
    <source>
        <dbReference type="PROSITE" id="PS51880"/>
    </source>
</evidence>
<dbReference type="Gene3D" id="3.10.20.30">
    <property type="match status" value="1"/>
</dbReference>
<dbReference type="SUPFAM" id="SSF55021">
    <property type="entry name" value="ACT-like"/>
    <property type="match status" value="1"/>
</dbReference>
<dbReference type="Pfam" id="PF13328">
    <property type="entry name" value="HD_4"/>
    <property type="match status" value="1"/>
</dbReference>
<evidence type="ECO:0000256" key="5">
    <source>
        <dbReference type="RuleBase" id="RU003847"/>
    </source>
</evidence>